<gene>
    <name evidence="4" type="ORF">KF282_0810</name>
</gene>
<organism evidence="4 5">
    <name type="scientific">Lactococcus lactis subsp. lactis</name>
    <name type="common">Streptococcus lactis</name>
    <dbReference type="NCBI Taxonomy" id="1360"/>
    <lineage>
        <taxon>Bacteria</taxon>
        <taxon>Bacillati</taxon>
        <taxon>Bacillota</taxon>
        <taxon>Bacilli</taxon>
        <taxon>Lactobacillales</taxon>
        <taxon>Streptococcaceae</taxon>
        <taxon>Lactococcus</taxon>
    </lineage>
</organism>
<dbReference type="Proteomes" id="UP000053058">
    <property type="component" value="Unassembled WGS sequence"/>
</dbReference>
<dbReference type="InterPro" id="IPR008044">
    <property type="entry name" value="Phage_lysin"/>
</dbReference>
<dbReference type="AlphaFoldDB" id="A0A0V8D0C7"/>
<proteinExistence type="inferred from homology"/>
<name>A0A0V8D0C7_LACLL</name>
<feature type="domain" description="Bacteriophage lysin" evidence="3">
    <location>
        <begin position="6"/>
        <end position="117"/>
    </location>
</feature>
<dbReference type="InterPro" id="IPR002901">
    <property type="entry name" value="MGlyc_endo_b_GlcNAc-like_dom"/>
</dbReference>
<comment type="caution">
    <text evidence="4">The sequence shown here is derived from an EMBL/GenBank/DDBJ whole genome shotgun (WGS) entry which is preliminary data.</text>
</comment>
<feature type="domain" description="Mannosyl-glycoprotein endo-beta-N-acetylglucosamidase-like" evidence="2">
    <location>
        <begin position="157"/>
        <end position="276"/>
    </location>
</feature>
<evidence type="ECO:0000256" key="1">
    <source>
        <dbReference type="ARBA" id="ARBA00010266"/>
    </source>
</evidence>
<reference evidence="5" key="1">
    <citation type="submission" date="2015-10" db="EMBL/GenBank/DDBJ databases">
        <title>Draft Genome Sequences of 11 Lactococcus lactis subspecies cremoris strains.</title>
        <authorList>
            <person name="Wels M."/>
            <person name="Backus L."/>
            <person name="Boekhorst J."/>
            <person name="Dijkstra A."/>
            <person name="Beerthuizen M."/>
            <person name="Kelly W."/>
            <person name="Siezen R."/>
            <person name="Bachmann H."/>
            <person name="Van Hijum S."/>
        </authorList>
    </citation>
    <scope>NUCLEOTIDE SEQUENCE [LARGE SCALE GENOMIC DNA]</scope>
    <source>
        <strain evidence="5">KF282</strain>
    </source>
</reference>
<evidence type="ECO:0000313" key="4">
    <source>
        <dbReference type="EMBL" id="KSU06837.1"/>
    </source>
</evidence>
<evidence type="ECO:0000259" key="3">
    <source>
        <dbReference type="Pfam" id="PF05382"/>
    </source>
</evidence>
<comment type="similarity">
    <text evidence="1">Belongs to the glycosyl hydrolase 73 family.</text>
</comment>
<protein>
    <submittedName>
        <fullName evidence="4">Phage lysin N-acetylmuramoyl-L-alanine amidase</fullName>
    </submittedName>
</protein>
<evidence type="ECO:0000313" key="5">
    <source>
        <dbReference type="Proteomes" id="UP000053058"/>
    </source>
</evidence>
<dbReference type="Pfam" id="PF01832">
    <property type="entry name" value="Glucosaminidase"/>
    <property type="match status" value="1"/>
</dbReference>
<dbReference type="Gene3D" id="1.10.530.10">
    <property type="match status" value="1"/>
</dbReference>
<dbReference type="PATRIC" id="fig|1360.105.peg.940"/>
<dbReference type="EMBL" id="LKLN01000020">
    <property type="protein sequence ID" value="KSU06837.1"/>
    <property type="molecule type" value="Genomic_DNA"/>
</dbReference>
<sequence>MGDIIKMIQWMKDRLGKVVYNNDRPWGGGNPPHYDCSAAVIESLRAGGFLEAGPNVGWTGSLHDEILPRIATKISRAECNIGDIFISNWEAYEGHTGIFLENDWIIHCNAHDMTISESGADGRMGEGPFEYYRLKEVVLGPVVNENYSLSDANIRLIIKAADLYNIMPSYMIAQMFVESHWGDPNTSIVGSVDNNWAGISLPFNVPDDLNINMSQGSPRPAGEGGYYAHFETMNDFFKAYAFLLSDRNGIYKVSGKTSIFDYIKGLFREGGASSDYAAVGYDQYYTMLYPTYLGILYENDLLIKIIDYATGGDYIPPTPTFPTNVYYGLRVVGGGWLGEVTNFNNSESNGFAGLPYNSHDLLYVRVDKGSLRYRVHTSQSGWLDWVSQGNPNDTVNGCAGMPGEAIDGVQLYYTTPSGEVLSQAYYRSQTVDRFGWLGTCCDDGTSIAGYDGWAGIFGEPLDRLQIGIGQNNPFF</sequence>
<dbReference type="SUPFAM" id="SSF54001">
    <property type="entry name" value="Cysteine proteinases"/>
    <property type="match status" value="1"/>
</dbReference>
<dbReference type="GO" id="GO:0004040">
    <property type="term" value="F:amidase activity"/>
    <property type="evidence" value="ECO:0007669"/>
    <property type="project" value="InterPro"/>
</dbReference>
<evidence type="ECO:0000259" key="2">
    <source>
        <dbReference type="Pfam" id="PF01832"/>
    </source>
</evidence>
<accession>A0A0V8D0C7</accession>
<dbReference type="InterPro" id="IPR038765">
    <property type="entry name" value="Papain-like_cys_pep_sf"/>
</dbReference>
<dbReference type="RefSeq" id="WP_235587189.1">
    <property type="nucleotide sequence ID" value="NZ_LKLN01000020.1"/>
</dbReference>
<dbReference type="Pfam" id="PF05382">
    <property type="entry name" value="Amidase_5"/>
    <property type="match status" value="1"/>
</dbReference>
<dbReference type="Gene3D" id="3.90.1720.10">
    <property type="entry name" value="endopeptidase domain like (from Nostoc punctiforme)"/>
    <property type="match status" value="1"/>
</dbReference>